<evidence type="ECO:0000259" key="15">
    <source>
        <dbReference type="PROSITE" id="PS51929"/>
    </source>
</evidence>
<keyword evidence="4" id="KW-1040">Host Golgi apparatus</keyword>
<evidence type="ECO:0000256" key="3">
    <source>
        <dbReference type="ARBA" id="ARBA00022765"/>
    </source>
</evidence>
<evidence type="ECO:0000256" key="4">
    <source>
        <dbReference type="ARBA" id="ARBA00022812"/>
    </source>
</evidence>
<dbReference type="CDD" id="cd21554">
    <property type="entry name" value="CoV_N-NTD"/>
    <property type="match status" value="1"/>
</dbReference>
<keyword evidence="9" id="KW-0804">Transcription</keyword>
<dbReference type="GeneID" id="30522875"/>
<evidence type="ECO:0000256" key="5">
    <source>
        <dbReference type="ARBA" id="ARBA00022844"/>
    </source>
</evidence>
<evidence type="ECO:0000256" key="2">
    <source>
        <dbReference type="ARBA" id="ARBA00022553"/>
    </source>
</evidence>
<keyword evidence="10 12" id="KW-0687">Ribonucleoprotein</keyword>
<dbReference type="InterPro" id="IPR044345">
    <property type="entry name" value="N_prot_N_CoV"/>
</dbReference>
<evidence type="ECO:0000256" key="1">
    <source>
        <dbReference type="ARBA" id="ARBA00004340"/>
    </source>
</evidence>
<keyword evidence="6 11" id="KW-0694">RNA-binding</keyword>
<gene>
    <name evidence="16" type="primary">N</name>
</gene>
<dbReference type="Proteomes" id="UP000204102">
    <property type="component" value="Genome"/>
</dbReference>
<evidence type="ECO:0000259" key="14">
    <source>
        <dbReference type="PROSITE" id="PS51928"/>
    </source>
</evidence>
<dbReference type="CDD" id="cd21595">
    <property type="entry name" value="CoV_N-CTD"/>
    <property type="match status" value="1"/>
</dbReference>
<evidence type="ECO:0000256" key="11">
    <source>
        <dbReference type="PIRNR" id="PIRNR003888"/>
    </source>
</evidence>
<comment type="subcellular location">
    <subcellularLocation>
        <location evidence="1">Host cell</location>
    </subcellularLocation>
    <subcellularLocation>
        <location evidence="11">Virion</location>
    </subcellularLocation>
    <text evidence="11">Located inside the virion, complexed with the viral RNA. Probably associates with ER-derived membranes where it participates in viral RNA synthesis and virus budding.</text>
</comment>
<dbReference type="InterPro" id="IPR042548">
    <property type="entry name" value="NCAP_aCoV"/>
</dbReference>
<feature type="domain" description="CoV N CTD" evidence="15">
    <location>
        <begin position="247"/>
        <end position="361"/>
    </location>
</feature>
<dbReference type="SUPFAM" id="SSF103068">
    <property type="entry name" value="Nucleocapsid protein dimerization domain"/>
    <property type="match status" value="1"/>
</dbReference>
<dbReference type="PROSITE" id="PS51929">
    <property type="entry name" value="COV_N_CTD"/>
    <property type="match status" value="1"/>
</dbReference>
<dbReference type="RefSeq" id="YP_009328939.1">
    <property type="nucleotide sequence ID" value="NC_032107.1"/>
</dbReference>
<feature type="compositionally biased region" description="Polar residues" evidence="13">
    <location>
        <begin position="237"/>
        <end position="256"/>
    </location>
</feature>
<dbReference type="InterPro" id="IPR044344">
    <property type="entry name" value="N_prot_C_CoV"/>
</dbReference>
<feature type="region of interest" description="Disordered" evidence="13">
    <location>
        <begin position="210"/>
        <end position="264"/>
    </location>
</feature>
<dbReference type="PROSITE" id="PS51928">
    <property type="entry name" value="COV_N_NTD"/>
    <property type="match status" value="1"/>
</dbReference>
<dbReference type="HAMAP" id="MF_04095">
    <property type="entry name" value="ALPHA_CORONA_NCAP"/>
    <property type="match status" value="1"/>
</dbReference>
<dbReference type="GO" id="GO:0003723">
    <property type="term" value="F:RNA binding"/>
    <property type="evidence" value="ECO:0007669"/>
    <property type="project" value="UniProtKB-UniRule"/>
</dbReference>
<dbReference type="SUPFAM" id="SSF110304">
    <property type="entry name" value="Coronavirus RNA-binding domain"/>
    <property type="match status" value="1"/>
</dbReference>
<dbReference type="InterPro" id="IPR001218">
    <property type="entry name" value="Nucleocap_CoV"/>
</dbReference>
<dbReference type="InterPro" id="IPR037195">
    <property type="entry name" value="Nucleocapsid_N"/>
</dbReference>
<feature type="domain" description="CoV N NTD" evidence="14">
    <location>
        <begin position="17"/>
        <end position="139"/>
    </location>
</feature>
<dbReference type="Pfam" id="PF00937">
    <property type="entry name" value="CoV_nucleocap"/>
    <property type="match status" value="1"/>
</dbReference>
<feature type="compositionally biased region" description="Low complexity" evidence="13">
    <location>
        <begin position="177"/>
        <end position="194"/>
    </location>
</feature>
<keyword evidence="3" id="KW-0013">ADP-ribosylation</keyword>
<keyword evidence="7" id="KW-0805">Transcription regulation</keyword>
<sequence>MATVNWADDKRGKRKYPPPSFYLPLVVKSDKQPYKVIPRNLVPKGKGNKDQQIGYWNVQRRWRMRKGQRVDIDPKVHFYYLGTGPRADLKFRERAEDVVWVAMQGSKTEPTNLGNRKRNQKPIQPEFDIQLPNELEVVEFEDRSNSSSRASSRASSRGNSRETSRSNSRQQSRDNSRSPSRSRSNSTSESSQNSAQDLVAAVTAALKNLGFEPPKSDKSGNASGTSTPKGKKKPKQAKSNEQGSPNNVPSDKSQMNKPKWKRVPNASENVIKCFGPRDFDHNMGDADLVQNGVEAKNFPQIAELIPTQAAMFFDSEVSTKEMGNKVQIIYTYKMLVDKDNKHLPKFLEQVSAFTKPSVVKETQSHPLQNTMPEPAQLNVAAAEFKPPVTTASDGSNAEIEIVDEVLH</sequence>
<evidence type="ECO:0000313" key="16">
    <source>
        <dbReference type="EMBL" id="APD51479.1"/>
    </source>
</evidence>
<dbReference type="GO" id="GO:0019013">
    <property type="term" value="C:viral nucleocapsid"/>
    <property type="evidence" value="ECO:0007669"/>
    <property type="project" value="UniProtKB-UniRule"/>
</dbReference>
<proteinExistence type="inferred from homology"/>
<feature type="region of interest" description="Disordered" evidence="13">
    <location>
        <begin position="108"/>
        <end position="195"/>
    </location>
</feature>
<evidence type="ECO:0000256" key="13">
    <source>
        <dbReference type="SAM" id="MobiDB-lite"/>
    </source>
</evidence>
<dbReference type="PIRSF" id="PIRSF003888">
    <property type="entry name" value="Corona_nucleocap"/>
    <property type="match status" value="1"/>
</dbReference>
<keyword evidence="2" id="KW-0597">Phosphoprotein</keyword>
<dbReference type="KEGG" id="vg:30522875"/>
<protein>
    <recommendedName>
        <fullName evidence="11">Nucleoprotein</fullName>
    </recommendedName>
</protein>
<evidence type="ECO:0000256" key="12">
    <source>
        <dbReference type="PROSITE-ProRule" id="PRU01276"/>
    </source>
</evidence>
<dbReference type="EMBL" id="KY073744">
    <property type="protein sequence ID" value="APD51479.1"/>
    <property type="molecule type" value="Genomic_RNA"/>
</dbReference>
<dbReference type="GO" id="GO:0043657">
    <property type="term" value="C:host cell"/>
    <property type="evidence" value="ECO:0007669"/>
    <property type="project" value="UniProtKB-SubCell"/>
</dbReference>
<evidence type="ECO:0000256" key="10">
    <source>
        <dbReference type="ARBA" id="ARBA00023274"/>
    </source>
</evidence>
<dbReference type="InterPro" id="IPR037179">
    <property type="entry name" value="Nucleocapsid_C"/>
</dbReference>
<accession>A0A1L2KGB9</accession>
<keyword evidence="5 11" id="KW-0946">Virion</keyword>
<comment type="function">
    <text evidence="11">Packages the positive strand viral genome RNA into a helical ribonucleocapsid (RNP) and plays a fundamental role during virion assembly through its interactions with the viral genome and membrane protein M. Plays an important role in enhancing the efficiency of subgenomic viral RNA transcription as well as viral replication.</text>
</comment>
<feature type="compositionally biased region" description="Low complexity" evidence="13">
    <location>
        <begin position="145"/>
        <end position="158"/>
    </location>
</feature>
<evidence type="ECO:0000256" key="6">
    <source>
        <dbReference type="ARBA" id="ARBA00022884"/>
    </source>
</evidence>
<evidence type="ECO:0000256" key="8">
    <source>
        <dbReference type="ARBA" id="ARBA00023086"/>
    </source>
</evidence>
<evidence type="ECO:0000256" key="7">
    <source>
        <dbReference type="ARBA" id="ARBA00023015"/>
    </source>
</evidence>
<keyword evidence="8 11" id="KW-0543">Viral nucleoprotein</keyword>
<dbReference type="GO" id="GO:1990904">
    <property type="term" value="C:ribonucleoprotein complex"/>
    <property type="evidence" value="ECO:0007669"/>
    <property type="project" value="UniProtKB-KW"/>
</dbReference>
<evidence type="ECO:0000256" key="9">
    <source>
        <dbReference type="ARBA" id="ARBA00023163"/>
    </source>
</evidence>
<dbReference type="OrthoDB" id="3036at10239"/>
<name>A0A1L2KGB9_9ALPC</name>
<reference evidence="16" key="1">
    <citation type="submission" date="2016-11" db="EMBL/GenBank/DDBJ databases">
        <title>Surveillance of bat coronaviruses in Kenya identifies relatives of human coronaviruses NL63 and 229E and their recombination history.</title>
        <authorList>
            <person name="Tao Y."/>
            <person name="Shi M."/>
            <person name="Chommanard C."/>
            <person name="Queen K."/>
            <person name="Zhang J."/>
            <person name="Markotter W."/>
            <person name="Kuzmin I.V."/>
            <person name="Holmes E.C."/>
            <person name="Tong S."/>
        </authorList>
    </citation>
    <scope>NUCLEOTIDE SEQUENCE [LARGE SCALE GENOMIC DNA]</scope>
    <source>
        <strain evidence="16">BtKYNL63-9a</strain>
    </source>
</reference>
<organism evidence="16">
    <name type="scientific">NL63-related bat coronavirus</name>
    <dbReference type="NCBI Taxonomy" id="1920748"/>
    <lineage>
        <taxon>Viruses</taxon>
        <taxon>Riboviria</taxon>
        <taxon>Orthornavirae</taxon>
        <taxon>Pisuviricota</taxon>
        <taxon>Pisoniviricetes</taxon>
        <taxon>Nidovirales</taxon>
        <taxon>Cornidovirineae</taxon>
        <taxon>Coronaviridae</taxon>
        <taxon>Orthocoronavirinae</taxon>
        <taxon>Alphacoronavirus</taxon>
        <taxon>Setracovirus</taxon>
        <taxon>Alphacoronavirus triaenopis</taxon>
        <taxon>NL63-related bat coronavirus strain BtKYNL63-9b</taxon>
    </lineage>
</organism>